<sequence length="162" mass="17937">MAAVTQTQGQDTPPWWSSLPEPKAPIHALEAEDVAQLLESHASAGPNSTKSFLLVDVRRTQWEGGTVTTSLNLPAQTLYQTRPTIYQLCKQANVKTIIFYCGTSKGRGPLCAGWMQDYLNQVGEASISAVILKGGIEGWHSKYGGELMDWYDDKFWTRKQSS</sequence>
<organism evidence="3 4">
    <name type="scientific">Metarhizium album (strain ARSEF 1941)</name>
    <dbReference type="NCBI Taxonomy" id="1081103"/>
    <lineage>
        <taxon>Eukaryota</taxon>
        <taxon>Fungi</taxon>
        <taxon>Dikarya</taxon>
        <taxon>Ascomycota</taxon>
        <taxon>Pezizomycotina</taxon>
        <taxon>Sordariomycetes</taxon>
        <taxon>Hypocreomycetidae</taxon>
        <taxon>Hypocreales</taxon>
        <taxon>Clavicipitaceae</taxon>
        <taxon>Metarhizium</taxon>
    </lineage>
</organism>
<dbReference type="InterPro" id="IPR036873">
    <property type="entry name" value="Rhodanese-like_dom_sf"/>
</dbReference>
<feature type="domain" description="Rhodanese" evidence="2">
    <location>
        <begin position="48"/>
        <end position="148"/>
    </location>
</feature>
<evidence type="ECO:0000313" key="4">
    <source>
        <dbReference type="Proteomes" id="UP000030816"/>
    </source>
</evidence>
<evidence type="ECO:0000259" key="2">
    <source>
        <dbReference type="PROSITE" id="PS50206"/>
    </source>
</evidence>
<dbReference type="GO" id="GO:0005737">
    <property type="term" value="C:cytoplasm"/>
    <property type="evidence" value="ECO:0007669"/>
    <property type="project" value="TreeGrafter"/>
</dbReference>
<dbReference type="RefSeq" id="XP_040677052.1">
    <property type="nucleotide sequence ID" value="XM_040824889.1"/>
</dbReference>
<reference evidence="3 4" key="1">
    <citation type="journal article" date="2014" name="Proc. Natl. Acad. Sci. U.S.A.">
        <title>Trajectory and genomic determinants of fungal-pathogen speciation and host adaptation.</title>
        <authorList>
            <person name="Hu X."/>
            <person name="Xiao G."/>
            <person name="Zheng P."/>
            <person name="Shang Y."/>
            <person name="Su Y."/>
            <person name="Zhang X."/>
            <person name="Liu X."/>
            <person name="Zhan S."/>
            <person name="St Leger R.J."/>
            <person name="Wang C."/>
        </authorList>
    </citation>
    <scope>NUCLEOTIDE SEQUENCE [LARGE SCALE GENOMIC DNA]</scope>
    <source>
        <strain evidence="3 4">ARSEF 1941</strain>
    </source>
</reference>
<name>A0A0B2WIV8_METAS</name>
<dbReference type="PANTHER" id="PTHR10828:SF50">
    <property type="entry name" value="REDUCTASE (ARC2), PUTATIVE (AFU_ORTHOLOGUE AFUA_6G13400)-RELATED"/>
    <property type="match status" value="1"/>
</dbReference>
<proteinExistence type="predicted"/>
<dbReference type="OrthoDB" id="8300214at2759"/>
<dbReference type="PROSITE" id="PS50206">
    <property type="entry name" value="RHODANESE_3"/>
    <property type="match status" value="1"/>
</dbReference>
<dbReference type="HOGENOM" id="CLU_107716_0_1_1"/>
<keyword evidence="4" id="KW-1185">Reference proteome</keyword>
<gene>
    <name evidence="3" type="ORF">MAM_06091</name>
</gene>
<dbReference type="SMART" id="SM00450">
    <property type="entry name" value="RHOD"/>
    <property type="match status" value="1"/>
</dbReference>
<dbReference type="GO" id="GO:0004725">
    <property type="term" value="F:protein tyrosine phosphatase activity"/>
    <property type="evidence" value="ECO:0007669"/>
    <property type="project" value="TreeGrafter"/>
</dbReference>
<accession>A0A0B2WIV8</accession>
<evidence type="ECO:0000313" key="3">
    <source>
        <dbReference type="EMBL" id="KHN95986.1"/>
    </source>
</evidence>
<dbReference type="GeneID" id="63740546"/>
<dbReference type="STRING" id="1081103.A0A0B2WIV8"/>
<protein>
    <submittedName>
        <fullName evidence="3">Rhodanese-like protein</fullName>
    </submittedName>
</protein>
<dbReference type="Pfam" id="PF00581">
    <property type="entry name" value="Rhodanese"/>
    <property type="match status" value="1"/>
</dbReference>
<dbReference type="Gene3D" id="3.40.250.10">
    <property type="entry name" value="Rhodanese-like domain"/>
    <property type="match status" value="1"/>
</dbReference>
<dbReference type="PANTHER" id="PTHR10828">
    <property type="entry name" value="M-PHASE INDUCER PHOSPHATASE DUAL SPECIFICITY PHOSPHATASE CDC25"/>
    <property type="match status" value="1"/>
</dbReference>
<feature type="region of interest" description="Disordered" evidence="1">
    <location>
        <begin position="1"/>
        <end position="21"/>
    </location>
</feature>
<dbReference type="GO" id="GO:0005634">
    <property type="term" value="C:nucleus"/>
    <property type="evidence" value="ECO:0007669"/>
    <property type="project" value="TreeGrafter"/>
</dbReference>
<dbReference type="SUPFAM" id="SSF52821">
    <property type="entry name" value="Rhodanese/Cell cycle control phosphatase"/>
    <property type="match status" value="1"/>
</dbReference>
<feature type="compositionally biased region" description="Polar residues" evidence="1">
    <location>
        <begin position="1"/>
        <end position="11"/>
    </location>
</feature>
<dbReference type="InterPro" id="IPR001763">
    <property type="entry name" value="Rhodanese-like_dom"/>
</dbReference>
<comment type="caution">
    <text evidence="3">The sequence shown here is derived from an EMBL/GenBank/DDBJ whole genome shotgun (WGS) entry which is preliminary data.</text>
</comment>
<dbReference type="AlphaFoldDB" id="A0A0B2WIV8"/>
<dbReference type="CDD" id="cd01443">
    <property type="entry name" value="Cdc25_Acr2p"/>
    <property type="match status" value="1"/>
</dbReference>
<dbReference type="EMBL" id="AZHE01000018">
    <property type="protein sequence ID" value="KHN95986.1"/>
    <property type="molecule type" value="Genomic_DNA"/>
</dbReference>
<dbReference type="Proteomes" id="UP000030816">
    <property type="component" value="Unassembled WGS sequence"/>
</dbReference>
<evidence type="ECO:0000256" key="1">
    <source>
        <dbReference type="SAM" id="MobiDB-lite"/>
    </source>
</evidence>